<feature type="domain" description="SGNH hydrolase-type esterase" evidence="1">
    <location>
        <begin position="8"/>
        <end position="190"/>
    </location>
</feature>
<dbReference type="Proteomes" id="UP000199387">
    <property type="component" value="Unassembled WGS sequence"/>
</dbReference>
<name>A0A1G6QFF3_9BACL</name>
<gene>
    <name evidence="2" type="ORF">SAMN04488112_12150</name>
</gene>
<dbReference type="EMBL" id="FMZA01000021">
    <property type="protein sequence ID" value="SDC91232.1"/>
    <property type="molecule type" value="Genomic_DNA"/>
</dbReference>
<sequence>MNPITYLAMGDSLTEGVGADGADTHFVAQHFNHLKCSPRCRLVNIGISGLTSGELLDLVQTPAIRKLIPRVSHITITTGGCDFIEWFETGASLAGLRGTMRKVRDRADRILQTVRELNPEAPIQLLGFYVPLPAYELGFLFASRALHSMNVQYAKMCGKYRIQMVNPFDSFLHRKDYFADEVHPNQNGYNVLAGLFQESAIGAAAKRQTKEPGENTKSVTS</sequence>
<organism evidence="2 3">
    <name type="scientific">Melghirimyces thermohalophilus</name>
    <dbReference type="NCBI Taxonomy" id="1236220"/>
    <lineage>
        <taxon>Bacteria</taxon>
        <taxon>Bacillati</taxon>
        <taxon>Bacillota</taxon>
        <taxon>Bacilli</taxon>
        <taxon>Bacillales</taxon>
        <taxon>Thermoactinomycetaceae</taxon>
        <taxon>Melghirimyces</taxon>
    </lineage>
</organism>
<evidence type="ECO:0000259" key="1">
    <source>
        <dbReference type="Pfam" id="PF13472"/>
    </source>
</evidence>
<keyword evidence="3" id="KW-1185">Reference proteome</keyword>
<dbReference type="Pfam" id="PF13472">
    <property type="entry name" value="Lipase_GDSL_2"/>
    <property type="match status" value="1"/>
</dbReference>
<dbReference type="InterPro" id="IPR036514">
    <property type="entry name" value="SGNH_hydro_sf"/>
</dbReference>
<dbReference type="Gene3D" id="3.40.50.1110">
    <property type="entry name" value="SGNH hydrolase"/>
    <property type="match status" value="1"/>
</dbReference>
<dbReference type="SUPFAM" id="SSF52266">
    <property type="entry name" value="SGNH hydrolase"/>
    <property type="match status" value="1"/>
</dbReference>
<reference evidence="2 3" key="1">
    <citation type="submission" date="2016-10" db="EMBL/GenBank/DDBJ databases">
        <authorList>
            <person name="de Groot N.N."/>
        </authorList>
    </citation>
    <scope>NUCLEOTIDE SEQUENCE [LARGE SCALE GENOMIC DNA]</scope>
    <source>
        <strain evidence="2 3">DSM 45514</strain>
    </source>
</reference>
<dbReference type="RefSeq" id="WP_091572462.1">
    <property type="nucleotide sequence ID" value="NZ_FMZA01000021.1"/>
</dbReference>
<dbReference type="InterPro" id="IPR013830">
    <property type="entry name" value="SGNH_hydro"/>
</dbReference>
<dbReference type="AlphaFoldDB" id="A0A1G6QFF3"/>
<protein>
    <submittedName>
        <fullName evidence="2">Lysophospholipase L1</fullName>
    </submittedName>
</protein>
<evidence type="ECO:0000313" key="3">
    <source>
        <dbReference type="Proteomes" id="UP000199387"/>
    </source>
</evidence>
<evidence type="ECO:0000313" key="2">
    <source>
        <dbReference type="EMBL" id="SDC91232.1"/>
    </source>
</evidence>
<dbReference type="OrthoDB" id="1815486at2"/>
<accession>A0A1G6QFF3</accession>
<proteinExistence type="predicted"/>
<dbReference type="STRING" id="1236220.SAMN04488112_12150"/>